<comment type="cofactor">
    <cofactor evidence="9">
        <name>heme</name>
        <dbReference type="ChEBI" id="CHEBI:30413"/>
    </cofactor>
</comment>
<dbReference type="VEuPathDB" id="FungiDB:AO090003001402"/>
<dbReference type="Gene3D" id="1.10.630.10">
    <property type="entry name" value="Cytochrome P450"/>
    <property type="match status" value="1"/>
</dbReference>
<keyword evidence="7 9" id="KW-0408">Iron</keyword>
<evidence type="ECO:0000256" key="2">
    <source>
        <dbReference type="ARBA" id="ARBA00009765"/>
    </source>
</evidence>
<evidence type="ECO:0000256" key="4">
    <source>
        <dbReference type="ARBA" id="ARBA00022723"/>
    </source>
</evidence>
<comment type="similarity">
    <text evidence="10">Belongs to the cytochrome P450 family.</text>
</comment>
<dbReference type="InterPro" id="IPR002401">
    <property type="entry name" value="Cyt_P450_E_grp-I"/>
</dbReference>
<comment type="similarity">
    <text evidence="2">Belongs to the CorA metal ion transporter (MIT) (TC 1.A.35) family.</text>
</comment>
<keyword evidence="10" id="KW-0503">Monooxygenase</keyword>
<dbReference type="PROSITE" id="PS00086">
    <property type="entry name" value="CYTOCHROME_P450"/>
    <property type="match status" value="1"/>
</dbReference>
<name>A0A1S9DL60_ASPOZ</name>
<dbReference type="GO" id="GO:0015095">
    <property type="term" value="F:magnesium ion transmembrane transporter activity"/>
    <property type="evidence" value="ECO:0007669"/>
    <property type="project" value="InterPro"/>
</dbReference>
<feature type="transmembrane region" description="Helical" evidence="11">
    <location>
        <begin position="384"/>
        <end position="402"/>
    </location>
</feature>
<dbReference type="InterPro" id="IPR045863">
    <property type="entry name" value="CorA_TM1_TM2"/>
</dbReference>
<comment type="subcellular location">
    <subcellularLocation>
        <location evidence="1">Membrane</location>
        <topology evidence="1">Multi-pass membrane protein</topology>
    </subcellularLocation>
</comment>
<gene>
    <name evidence="12" type="ORF">OAory_01054820</name>
</gene>
<dbReference type="SUPFAM" id="SSF143865">
    <property type="entry name" value="CorA soluble domain-like"/>
    <property type="match status" value="1"/>
</dbReference>
<dbReference type="GO" id="GO:0005886">
    <property type="term" value="C:plasma membrane"/>
    <property type="evidence" value="ECO:0007669"/>
    <property type="project" value="TreeGrafter"/>
</dbReference>
<evidence type="ECO:0000256" key="8">
    <source>
        <dbReference type="ARBA" id="ARBA00023136"/>
    </source>
</evidence>
<dbReference type="Proteomes" id="UP000190312">
    <property type="component" value="Unassembled WGS sequence"/>
</dbReference>
<dbReference type="Pfam" id="PF01544">
    <property type="entry name" value="CorA"/>
    <property type="match status" value="1"/>
</dbReference>
<dbReference type="InterPro" id="IPR017972">
    <property type="entry name" value="Cyt_P450_CS"/>
</dbReference>
<protein>
    <submittedName>
        <fullName evidence="12">Mg2 transporter protein CorA family protein</fullName>
    </submittedName>
</protein>
<dbReference type="PANTHER" id="PTHR21535:SF94">
    <property type="entry name" value="CORA FAMILY METAL ION TRANSPORTER (EUROFUNG)"/>
    <property type="match status" value="1"/>
</dbReference>
<dbReference type="GO" id="GO:0010961">
    <property type="term" value="P:intracellular magnesium ion homeostasis"/>
    <property type="evidence" value="ECO:0007669"/>
    <property type="project" value="TreeGrafter"/>
</dbReference>
<evidence type="ECO:0000313" key="13">
    <source>
        <dbReference type="Proteomes" id="UP000190312"/>
    </source>
</evidence>
<evidence type="ECO:0000256" key="5">
    <source>
        <dbReference type="ARBA" id="ARBA00022989"/>
    </source>
</evidence>
<keyword evidence="5 11" id="KW-1133">Transmembrane helix</keyword>
<dbReference type="eggNOG" id="ENOG502QPTQ">
    <property type="taxonomic scope" value="Eukaryota"/>
</dbReference>
<evidence type="ECO:0000256" key="9">
    <source>
        <dbReference type="PIRSR" id="PIRSR602401-1"/>
    </source>
</evidence>
<evidence type="ECO:0000256" key="3">
    <source>
        <dbReference type="ARBA" id="ARBA00022692"/>
    </source>
</evidence>
<dbReference type="EMBL" id="MKZY01000004">
    <property type="protein sequence ID" value="OOO09674.1"/>
    <property type="molecule type" value="Genomic_DNA"/>
</dbReference>
<dbReference type="Pfam" id="PF00067">
    <property type="entry name" value="p450"/>
    <property type="match status" value="1"/>
</dbReference>
<dbReference type="AlphaFoldDB" id="A0A1S9DL60"/>
<keyword evidence="6 10" id="KW-0560">Oxidoreductase</keyword>
<dbReference type="InterPro" id="IPR001128">
    <property type="entry name" value="Cyt_P450"/>
</dbReference>
<feature type="transmembrane region" description="Helical" evidence="11">
    <location>
        <begin position="343"/>
        <end position="364"/>
    </location>
</feature>
<dbReference type="Gene3D" id="3.30.460.20">
    <property type="entry name" value="CorA soluble domain-like"/>
    <property type="match status" value="1"/>
</dbReference>
<evidence type="ECO:0000313" key="12">
    <source>
        <dbReference type="EMBL" id="OOO09674.1"/>
    </source>
</evidence>
<dbReference type="FunFam" id="1.20.58.340:FF:000027">
    <property type="entry name" value="CorA family metal ion transporter (Eurofung)"/>
    <property type="match status" value="1"/>
</dbReference>
<reference evidence="12 13" key="1">
    <citation type="submission" date="2016-10" db="EMBL/GenBank/DDBJ databases">
        <title>Genome sequencing of Aspergillus oryzae BCC7051.</title>
        <authorList>
            <person name="Thammarongtham C."/>
            <person name="Vorapreeda T."/>
            <person name="Nookaew I."/>
            <person name="Srisuk T."/>
            <person name="Land M."/>
            <person name="Jeennor S."/>
            <person name="Laoteng K."/>
        </authorList>
    </citation>
    <scope>NUCLEOTIDE SEQUENCE [LARGE SCALE GENOMIC DNA]</scope>
    <source>
        <strain evidence="12 13">BCC7051</strain>
    </source>
</reference>
<dbReference type="InterPro" id="IPR002523">
    <property type="entry name" value="MgTranspt_CorA/ZnTranspt_ZntB"/>
</dbReference>
<keyword evidence="9 10" id="KW-0349">Heme</keyword>
<dbReference type="GO" id="GO:0004497">
    <property type="term" value="F:monooxygenase activity"/>
    <property type="evidence" value="ECO:0007669"/>
    <property type="project" value="UniProtKB-KW"/>
</dbReference>
<dbReference type="GO" id="GO:0005506">
    <property type="term" value="F:iron ion binding"/>
    <property type="evidence" value="ECO:0007669"/>
    <property type="project" value="InterPro"/>
</dbReference>
<evidence type="ECO:0000256" key="11">
    <source>
        <dbReference type="SAM" id="Phobius"/>
    </source>
</evidence>
<feature type="binding site" description="axial binding residue" evidence="9">
    <location>
        <position position="497"/>
    </location>
    <ligand>
        <name>heme</name>
        <dbReference type="ChEBI" id="CHEBI:30413"/>
    </ligand>
    <ligandPart>
        <name>Fe</name>
        <dbReference type="ChEBI" id="CHEBI:18248"/>
    </ligandPart>
</feature>
<dbReference type="CDD" id="cd12829">
    <property type="entry name" value="Alr1p-like"/>
    <property type="match status" value="1"/>
</dbReference>
<comment type="caution">
    <text evidence="12">The sequence shown here is derived from an EMBL/GenBank/DDBJ whole genome shotgun (WGS) entry which is preliminary data.</text>
</comment>
<dbReference type="InterPro" id="IPR045861">
    <property type="entry name" value="CorA_cytoplasmic_dom"/>
</dbReference>
<dbReference type="InterPro" id="IPR036396">
    <property type="entry name" value="Cyt_P450_sf"/>
</dbReference>
<accession>A0A1S9DL60</accession>
<keyword evidence="8 11" id="KW-0472">Membrane</keyword>
<keyword evidence="4 9" id="KW-0479">Metal-binding</keyword>
<evidence type="ECO:0000256" key="7">
    <source>
        <dbReference type="ARBA" id="ARBA00023004"/>
    </source>
</evidence>
<dbReference type="OrthoDB" id="29879at2759"/>
<evidence type="ECO:0000256" key="10">
    <source>
        <dbReference type="RuleBase" id="RU000461"/>
    </source>
</evidence>
<dbReference type="InterPro" id="IPR044089">
    <property type="entry name" value="Alr1-like"/>
</dbReference>
<dbReference type="GO" id="GO:0020037">
    <property type="term" value="F:heme binding"/>
    <property type="evidence" value="ECO:0007669"/>
    <property type="project" value="InterPro"/>
</dbReference>
<evidence type="ECO:0000256" key="6">
    <source>
        <dbReference type="ARBA" id="ARBA00023002"/>
    </source>
</evidence>
<dbReference type="PANTHER" id="PTHR21535">
    <property type="entry name" value="MAGNESIUM AND COBALT TRANSPORT PROTEIN/MITOCHONDRIAL IMPORT INNER MEMBRANE TRANSLOCASE SUBUNIT TIM8"/>
    <property type="match status" value="1"/>
</dbReference>
<sequence length="567" mass="64222">MGLVADIHLDGAPGERPDVSPCIEDLPVPGPDANGLDEVDEFKDRKMSFYDDRGAAPATQFSFFTSQLDSVIHSSTIQSLRSFYKPFDTLLDTTEHSGLWWLDVTAPSDDDIETLSRIFDIHPLTTEDIKMRESREKIELFDRYYFLSLQPARQVEAVDGTRSSSPNVYAIVFREGVLSFNFGNSPHGGHVRNRIKEHRSHLALTSDWISYALIDDIVDGFAPFINRVQAGVELIEDDVSITRPDDIGLALQRIHRYRKEVLQIRQLMNDKTDVIRCFDRHCGSFGPSTMDVTLYLGDICDHVLSMVADLYNAEQMLSRAQEKYLSQLAFDSTRMRNEIAATLSRMTVVGGILVPMQFLIGLFGMNVTVPGQTPEDVDSPPVNWWYGILGVILGPASVALALRTFHQWSKIYIYAVVEESLHWRSIVPGGVPHAARKDDTYMGYHIPKGATIVPLHWSMSLDEQHFDNPLEFRPERWLAEPDDDRFTNFFGYGRRICPGRHIARNSLFILVARILWGFEVRPPTGPDYQPKTVEDMDFGSAFVSAPAPFEAIFQPRSEDARRVIESE</sequence>
<dbReference type="SUPFAM" id="SSF48264">
    <property type="entry name" value="Cytochrome P450"/>
    <property type="match status" value="1"/>
</dbReference>
<evidence type="ECO:0000256" key="1">
    <source>
        <dbReference type="ARBA" id="ARBA00004141"/>
    </source>
</evidence>
<keyword evidence="3 11" id="KW-0812">Transmembrane</keyword>
<dbReference type="GO" id="GO:0016705">
    <property type="term" value="F:oxidoreductase activity, acting on paired donors, with incorporation or reduction of molecular oxygen"/>
    <property type="evidence" value="ECO:0007669"/>
    <property type="project" value="InterPro"/>
</dbReference>
<dbReference type="PRINTS" id="PR00463">
    <property type="entry name" value="EP450I"/>
</dbReference>
<dbReference type="SUPFAM" id="SSF144083">
    <property type="entry name" value="Magnesium transport protein CorA, transmembrane region"/>
    <property type="match status" value="1"/>
</dbReference>
<dbReference type="Gene3D" id="1.20.58.340">
    <property type="entry name" value="Magnesium transport protein CorA, transmembrane region"/>
    <property type="match status" value="2"/>
</dbReference>
<proteinExistence type="inferred from homology"/>
<organism evidence="12 13">
    <name type="scientific">Aspergillus oryzae</name>
    <name type="common">Yellow koji mold</name>
    <dbReference type="NCBI Taxonomy" id="5062"/>
    <lineage>
        <taxon>Eukaryota</taxon>
        <taxon>Fungi</taxon>
        <taxon>Dikarya</taxon>
        <taxon>Ascomycota</taxon>
        <taxon>Pezizomycotina</taxon>
        <taxon>Eurotiomycetes</taxon>
        <taxon>Eurotiomycetidae</taxon>
        <taxon>Eurotiales</taxon>
        <taxon>Aspergillaceae</taxon>
        <taxon>Aspergillus</taxon>
        <taxon>Aspergillus subgen. Circumdati</taxon>
    </lineage>
</organism>